<dbReference type="Pfam" id="PF13707">
    <property type="entry name" value="RloB"/>
    <property type="match status" value="1"/>
</dbReference>
<organism evidence="1 2">
    <name type="scientific">Paenibacillus zeirhizosphaerae</name>
    <dbReference type="NCBI Taxonomy" id="2987519"/>
    <lineage>
        <taxon>Bacteria</taxon>
        <taxon>Bacillati</taxon>
        <taxon>Bacillota</taxon>
        <taxon>Bacilli</taxon>
        <taxon>Bacillales</taxon>
        <taxon>Paenibacillaceae</taxon>
        <taxon>Paenibacillus</taxon>
    </lineage>
</organism>
<evidence type="ECO:0000313" key="2">
    <source>
        <dbReference type="Proteomes" id="UP001241848"/>
    </source>
</evidence>
<dbReference type="EMBL" id="JAPCKK010000011">
    <property type="protein sequence ID" value="MDP4096387.1"/>
    <property type="molecule type" value="Genomic_DNA"/>
</dbReference>
<evidence type="ECO:0000313" key="1">
    <source>
        <dbReference type="EMBL" id="MDP4096387.1"/>
    </source>
</evidence>
<dbReference type="Proteomes" id="UP001241848">
    <property type="component" value="Unassembled WGS sequence"/>
</dbReference>
<comment type="caution">
    <text evidence="1">The sequence shown here is derived from an EMBL/GenBank/DDBJ whole genome shotgun (WGS) entry which is preliminary data.</text>
</comment>
<gene>
    <name evidence="1" type="ORF">OIN60_06340</name>
</gene>
<keyword evidence="2" id="KW-1185">Reference proteome</keyword>
<sequence>MNIARLNPFLPRQVETRPSNLGKVLLFCEGPTEVYYFEYFAEIIRKSRNKYSHLDIESIPANGNAQRVLNFAEDFLKDETNVQKYLLYEKHLVFDCDAPSEIEKVIRDMLASTNGFALSLTNLMFETWLLMHFEQVEPAYSHSKKIIGERLSHVLGREYAKADPGLIRQIIGNGDTLRNAINHAHKLEERYTEQELAYDKDIHQMNPYTTVHLLMERILLEMSSVEEKFT</sequence>
<protein>
    <submittedName>
        <fullName evidence="1">RloB family protein</fullName>
    </submittedName>
</protein>
<name>A0ABT9FPN8_9BACL</name>
<accession>A0ABT9FPN8</accession>
<reference evidence="1 2" key="1">
    <citation type="submission" date="2022-10" db="EMBL/GenBank/DDBJ databases">
        <title>Paenibacillus description and whole genome data of maize root bacterial community.</title>
        <authorList>
            <person name="Marton D."/>
            <person name="Farkas M."/>
            <person name="Cserhati M."/>
        </authorList>
    </citation>
    <scope>NUCLEOTIDE SEQUENCE [LARGE SCALE GENOMIC DNA]</scope>
    <source>
        <strain evidence="1 2">P96</strain>
    </source>
</reference>
<proteinExistence type="predicted"/>
<dbReference type="RefSeq" id="WP_305754099.1">
    <property type="nucleotide sequence ID" value="NZ_JAPCKK010000011.1"/>
</dbReference>
<dbReference type="InterPro" id="IPR025591">
    <property type="entry name" value="RloB"/>
</dbReference>